<proteinExistence type="predicted"/>
<sequence>MESGKLVVSELLAFLQHQLEIMDETSVTQICVANFSEDEIRGARAQLYESLHLTEFALPRRRGNLAERCLQDIITILRDTDRKFLPIFVAKELRKLPPVTFDHVYVTRLLKDITTLKTSQAAMNFKLESSQRIINDLHNEVIDLRSNTKVCESSEESSQDLSYEVVNSLHINDQLELPKPTPPAKPTWAEQCEPIRTNGISTKDNTSISHPVTYKQTVSNNGKIQDSNKTESQPINNISQTPEPEMQTVTKKKRSRKNKKSTSQSEPSGQPDPEGFVKVEKKKKAPIERSQRPIKITEPPPPSIRYVPLYVVRLSLKTTVEHVIEYLRLKTTWILNVDKLESKNNTTFNTFRIWVPSQHVSRFLKENYWPKGCICRRGRQQNGGTVEELWDKSVPPPVLNVLDNKL</sequence>
<protein>
    <submittedName>
        <fullName evidence="2">Uncharacterized protein</fullName>
    </submittedName>
</protein>
<feature type="region of interest" description="Disordered" evidence="1">
    <location>
        <begin position="197"/>
        <end position="299"/>
    </location>
</feature>
<organism evidence="2 3">
    <name type="scientific">Chrysodeixis includens</name>
    <name type="common">Soybean looper</name>
    <name type="synonym">Pseudoplusia includens</name>
    <dbReference type="NCBI Taxonomy" id="689277"/>
    <lineage>
        <taxon>Eukaryota</taxon>
        <taxon>Metazoa</taxon>
        <taxon>Ecdysozoa</taxon>
        <taxon>Arthropoda</taxon>
        <taxon>Hexapoda</taxon>
        <taxon>Insecta</taxon>
        <taxon>Pterygota</taxon>
        <taxon>Neoptera</taxon>
        <taxon>Endopterygota</taxon>
        <taxon>Lepidoptera</taxon>
        <taxon>Glossata</taxon>
        <taxon>Ditrysia</taxon>
        <taxon>Noctuoidea</taxon>
        <taxon>Noctuidae</taxon>
        <taxon>Plusiinae</taxon>
        <taxon>Chrysodeixis</taxon>
    </lineage>
</organism>
<evidence type="ECO:0000313" key="3">
    <source>
        <dbReference type="Proteomes" id="UP001154114"/>
    </source>
</evidence>
<feature type="compositionally biased region" description="Basic and acidic residues" evidence="1">
    <location>
        <begin position="275"/>
        <end position="291"/>
    </location>
</feature>
<dbReference type="OrthoDB" id="7362285at2759"/>
<name>A0A9P0FPP8_CHRIL</name>
<feature type="compositionally biased region" description="Basic residues" evidence="1">
    <location>
        <begin position="250"/>
        <end position="260"/>
    </location>
</feature>
<evidence type="ECO:0000313" key="2">
    <source>
        <dbReference type="EMBL" id="CAH0581609.1"/>
    </source>
</evidence>
<reference evidence="2" key="1">
    <citation type="submission" date="2021-12" db="EMBL/GenBank/DDBJ databases">
        <authorList>
            <person name="King R."/>
        </authorList>
    </citation>
    <scope>NUCLEOTIDE SEQUENCE</scope>
</reference>
<gene>
    <name evidence="2" type="ORF">CINC_LOCUS1751</name>
</gene>
<dbReference type="EMBL" id="LR824014">
    <property type="protein sequence ID" value="CAH0581609.1"/>
    <property type="molecule type" value="Genomic_DNA"/>
</dbReference>
<dbReference type="AlphaFoldDB" id="A0A9P0FPP8"/>
<keyword evidence="3" id="KW-1185">Reference proteome</keyword>
<evidence type="ECO:0000256" key="1">
    <source>
        <dbReference type="SAM" id="MobiDB-lite"/>
    </source>
</evidence>
<feature type="compositionally biased region" description="Polar residues" evidence="1">
    <location>
        <begin position="198"/>
        <end position="242"/>
    </location>
</feature>
<accession>A0A9P0FPP8</accession>
<dbReference type="Proteomes" id="UP001154114">
    <property type="component" value="Chromosome 11"/>
</dbReference>